<dbReference type="GO" id="GO:0005737">
    <property type="term" value="C:cytoplasm"/>
    <property type="evidence" value="ECO:0007669"/>
    <property type="project" value="UniProtKB-SubCell"/>
</dbReference>
<keyword evidence="5" id="KW-0808">Transferase</keyword>
<comment type="catalytic activity">
    <reaction evidence="11">
        <text>L-threonine + hydrogencarbonate + ATP = L-threonylcarbamoyladenylate + diphosphate + H2O</text>
        <dbReference type="Rhea" id="RHEA:36407"/>
        <dbReference type="ChEBI" id="CHEBI:15377"/>
        <dbReference type="ChEBI" id="CHEBI:17544"/>
        <dbReference type="ChEBI" id="CHEBI:30616"/>
        <dbReference type="ChEBI" id="CHEBI:33019"/>
        <dbReference type="ChEBI" id="CHEBI:57926"/>
        <dbReference type="ChEBI" id="CHEBI:73682"/>
        <dbReference type="EC" id="2.7.7.87"/>
    </reaction>
</comment>
<evidence type="ECO:0000256" key="1">
    <source>
        <dbReference type="ARBA" id="ARBA00004496"/>
    </source>
</evidence>
<dbReference type="EC" id="2.7.7.87" evidence="3"/>
<evidence type="ECO:0000256" key="2">
    <source>
        <dbReference type="ARBA" id="ARBA00007663"/>
    </source>
</evidence>
<dbReference type="InterPro" id="IPR017945">
    <property type="entry name" value="DHBP_synth_RibB-like_a/b_dom"/>
</dbReference>
<evidence type="ECO:0000256" key="3">
    <source>
        <dbReference type="ARBA" id="ARBA00012584"/>
    </source>
</evidence>
<protein>
    <recommendedName>
        <fullName evidence="10">L-threonylcarbamoyladenylate synthase</fullName>
        <ecNumber evidence="3">2.7.7.87</ecNumber>
    </recommendedName>
    <alternativeName>
        <fullName evidence="10">L-threonylcarbamoyladenylate synthase</fullName>
    </alternativeName>
</protein>
<dbReference type="InterPro" id="IPR050156">
    <property type="entry name" value="TC-AMP_synthase_SUA5"/>
</dbReference>
<dbReference type="SUPFAM" id="SSF55821">
    <property type="entry name" value="YrdC/RibB"/>
    <property type="match status" value="1"/>
</dbReference>
<evidence type="ECO:0000313" key="14">
    <source>
        <dbReference type="Proteomes" id="UP000001400"/>
    </source>
</evidence>
<dbReference type="PROSITE" id="PS51163">
    <property type="entry name" value="YRDC"/>
    <property type="match status" value="1"/>
</dbReference>
<evidence type="ECO:0000256" key="11">
    <source>
        <dbReference type="ARBA" id="ARBA00048366"/>
    </source>
</evidence>
<keyword evidence="7" id="KW-0548">Nucleotidyltransferase</keyword>
<gene>
    <name evidence="13" type="ordered locus">Aboo_0755</name>
</gene>
<evidence type="ECO:0000256" key="10">
    <source>
        <dbReference type="ARBA" id="ARBA00029774"/>
    </source>
</evidence>
<dbReference type="GO" id="GO:0061710">
    <property type="term" value="F:L-threonylcarbamoyladenylate synthase"/>
    <property type="evidence" value="ECO:0007669"/>
    <property type="project" value="UniProtKB-EC"/>
</dbReference>
<dbReference type="GO" id="GO:0003725">
    <property type="term" value="F:double-stranded RNA binding"/>
    <property type="evidence" value="ECO:0007669"/>
    <property type="project" value="InterPro"/>
</dbReference>
<evidence type="ECO:0000256" key="6">
    <source>
        <dbReference type="ARBA" id="ARBA00022694"/>
    </source>
</evidence>
<evidence type="ECO:0000259" key="12">
    <source>
        <dbReference type="PROSITE" id="PS51163"/>
    </source>
</evidence>
<dbReference type="Pfam" id="PF01300">
    <property type="entry name" value="Sua5_yciO_yrdC"/>
    <property type="match status" value="1"/>
</dbReference>
<keyword evidence="6" id="KW-0819">tRNA processing</keyword>
<comment type="similarity">
    <text evidence="2">Belongs to the SUA5 family.</text>
</comment>
<reference evidence="13" key="1">
    <citation type="submission" date="2010-02" db="EMBL/GenBank/DDBJ databases">
        <title>Complete sequence of Aciduliprofundum boonei T469.</title>
        <authorList>
            <consortium name="US DOE Joint Genome Institute"/>
            <person name="Lucas S."/>
            <person name="Copeland A."/>
            <person name="Lapidus A."/>
            <person name="Cheng J.-F."/>
            <person name="Bruce D."/>
            <person name="Goodwin L."/>
            <person name="Pitluck S."/>
            <person name="Saunders E."/>
            <person name="Detter J.C."/>
            <person name="Han C."/>
            <person name="Tapia R."/>
            <person name="Land M."/>
            <person name="Hauser L."/>
            <person name="Kyrpides N."/>
            <person name="Mikhailova N."/>
            <person name="Flores G."/>
            <person name="Reysenbach A.-L."/>
            <person name="Woyke T."/>
        </authorList>
    </citation>
    <scope>NUCLEOTIDE SEQUENCE</scope>
    <source>
        <strain evidence="13">T469</strain>
    </source>
</reference>
<dbReference type="GO" id="GO:0006450">
    <property type="term" value="P:regulation of translational fidelity"/>
    <property type="evidence" value="ECO:0007669"/>
    <property type="project" value="TreeGrafter"/>
</dbReference>
<evidence type="ECO:0000313" key="13">
    <source>
        <dbReference type="EMBL" id="ADD08564.1"/>
    </source>
</evidence>
<dbReference type="GeneID" id="8827704"/>
<dbReference type="GO" id="GO:0000049">
    <property type="term" value="F:tRNA binding"/>
    <property type="evidence" value="ECO:0007669"/>
    <property type="project" value="TreeGrafter"/>
</dbReference>
<sequence>MILPCRKESVDKIAEYAKNEPVVMPTDTLYGLCMSIDGDINKIYKIKGRSIEKKIPVGVANIEMMGKIAEITPEAEKLIRAFMPGPLTLVLRNKGVKWLGDTVAVRIPAHTLTIYLMEKIGPITLTSANISGEKAPSVIEDTMKLDVKYRLDCGRLMGKPSTIIRLVDGVELIREGAIPMASIMRILEE</sequence>
<evidence type="ECO:0000256" key="9">
    <source>
        <dbReference type="ARBA" id="ARBA00022840"/>
    </source>
</evidence>
<dbReference type="KEGG" id="abi:Aboo_0755"/>
<dbReference type="GO" id="GO:0005524">
    <property type="term" value="F:ATP binding"/>
    <property type="evidence" value="ECO:0007669"/>
    <property type="project" value="UniProtKB-KW"/>
</dbReference>
<dbReference type="Proteomes" id="UP000001400">
    <property type="component" value="Chromosome"/>
</dbReference>
<evidence type="ECO:0000256" key="7">
    <source>
        <dbReference type="ARBA" id="ARBA00022695"/>
    </source>
</evidence>
<proteinExistence type="inferred from homology"/>
<dbReference type="GO" id="GO:0008033">
    <property type="term" value="P:tRNA processing"/>
    <property type="evidence" value="ECO:0007669"/>
    <property type="project" value="UniProtKB-KW"/>
</dbReference>
<keyword evidence="9" id="KW-0067">ATP-binding</keyword>
<keyword evidence="4" id="KW-0963">Cytoplasm</keyword>
<name>D3TDC9_ACIB4</name>
<comment type="subcellular location">
    <subcellularLocation>
        <location evidence="1">Cytoplasm</location>
    </subcellularLocation>
</comment>
<dbReference type="AlphaFoldDB" id="D3TDC9"/>
<evidence type="ECO:0000256" key="5">
    <source>
        <dbReference type="ARBA" id="ARBA00022679"/>
    </source>
</evidence>
<evidence type="ECO:0000256" key="8">
    <source>
        <dbReference type="ARBA" id="ARBA00022741"/>
    </source>
</evidence>
<organism evidence="13 14">
    <name type="scientific">Aciduliprofundum boonei (strain DSM 19572 / T469)</name>
    <dbReference type="NCBI Taxonomy" id="439481"/>
    <lineage>
        <taxon>Archaea</taxon>
        <taxon>Methanobacteriati</taxon>
        <taxon>Thermoplasmatota</taxon>
        <taxon>DHVE2 group</taxon>
        <taxon>Candidatus Aciduliprofundum</taxon>
    </lineage>
</organism>
<feature type="domain" description="YrdC-like" evidence="12">
    <location>
        <begin position="6"/>
        <end position="178"/>
    </location>
</feature>
<dbReference type="HOGENOM" id="CLU_031397_3_2_2"/>
<evidence type="ECO:0000256" key="4">
    <source>
        <dbReference type="ARBA" id="ARBA00022490"/>
    </source>
</evidence>
<accession>D3TDC9</accession>
<dbReference type="RefSeq" id="WP_012997219.1">
    <property type="nucleotide sequence ID" value="NC_013926.1"/>
</dbReference>
<keyword evidence="8" id="KW-0547">Nucleotide-binding</keyword>
<dbReference type="Gene3D" id="3.90.870.10">
    <property type="entry name" value="DHBP synthase"/>
    <property type="match status" value="1"/>
</dbReference>
<dbReference type="PANTHER" id="PTHR17490">
    <property type="entry name" value="SUA5"/>
    <property type="match status" value="1"/>
</dbReference>
<dbReference type="EMBL" id="CP001941">
    <property type="protein sequence ID" value="ADD08564.1"/>
    <property type="molecule type" value="Genomic_DNA"/>
</dbReference>
<dbReference type="PANTHER" id="PTHR17490:SF16">
    <property type="entry name" value="THREONYLCARBAMOYL-AMP SYNTHASE"/>
    <property type="match status" value="1"/>
</dbReference>
<dbReference type="InterPro" id="IPR006070">
    <property type="entry name" value="Sua5-like_dom"/>
</dbReference>
<keyword evidence="14" id="KW-1185">Reference proteome</keyword>